<protein>
    <submittedName>
        <fullName evidence="1">DNA alkylation repair protein</fullName>
    </submittedName>
</protein>
<reference evidence="1 2" key="1">
    <citation type="submission" date="2019-06" db="EMBL/GenBank/DDBJ databases">
        <title>Enrichment of Autotrophic Halophilic Microorganisms from Red Sea Brine Pool Using Microbial Electrosynthesis System.</title>
        <authorList>
            <person name="Alqahtani M.F."/>
            <person name="Bajracharya S."/>
            <person name="Katuri K.P."/>
            <person name="Ali M."/>
            <person name="Saikaly P.E."/>
        </authorList>
    </citation>
    <scope>NUCLEOTIDE SEQUENCE [LARGE SCALE GENOMIC DNA]</scope>
    <source>
        <strain evidence="1">MES15</strain>
    </source>
</reference>
<dbReference type="Pfam" id="PF08713">
    <property type="entry name" value="DNA_alkylation"/>
    <property type="match status" value="1"/>
</dbReference>
<dbReference type="InterPro" id="IPR016024">
    <property type="entry name" value="ARM-type_fold"/>
</dbReference>
<dbReference type="SUPFAM" id="SSF48371">
    <property type="entry name" value="ARM repeat"/>
    <property type="match status" value="1"/>
</dbReference>
<sequence>MGIRVGARSRDEIDANTLARLNSGEEESATLSESLAVDFSILLAKVAPTLSPEDMRRIADAGNLGITKRMNIVAAILEAQMDEEKVECLMQHRSDTVRGWAAFIIGRDRSLSLSCKLQAVQPLADDAHFGVREWAWLALRPAISAELCKSLKELESWASSPSDKIRRFAIEATRPRGVWSKHIAELKKSPGLAQALLDRVMADSSKYVQDSCGNWLNDAGKSEPQWVVDYCHSWKKRNSSAATNYIVRRALRNIA</sequence>
<evidence type="ECO:0000313" key="2">
    <source>
        <dbReference type="Proteomes" id="UP000431462"/>
    </source>
</evidence>
<proteinExistence type="predicted"/>
<dbReference type="Proteomes" id="UP000431462">
    <property type="component" value="Unassembled WGS sequence"/>
</dbReference>
<accession>A0A844HZV4</accession>
<dbReference type="InterPro" id="IPR014825">
    <property type="entry name" value="DNA_alkylation"/>
</dbReference>
<gene>
    <name evidence="1" type="ORF">FH752_10325</name>
</gene>
<dbReference type="Gene3D" id="1.25.40.290">
    <property type="entry name" value="ARM repeat domains"/>
    <property type="match status" value="1"/>
</dbReference>
<dbReference type="EMBL" id="VENC01000010">
    <property type="protein sequence ID" value="MTI99004.1"/>
    <property type="molecule type" value="Genomic_DNA"/>
</dbReference>
<evidence type="ECO:0000313" key="1">
    <source>
        <dbReference type="EMBL" id="MTI99004.1"/>
    </source>
</evidence>
<comment type="caution">
    <text evidence="1">The sequence shown here is derived from an EMBL/GenBank/DDBJ whole genome shotgun (WGS) entry which is preliminary data.</text>
</comment>
<name>A0A844HZV4_9GAMM</name>
<dbReference type="AlphaFoldDB" id="A0A844HZV4"/>
<organism evidence="1 2">
    <name type="scientific">Marinobacter adhaerens</name>
    <dbReference type="NCBI Taxonomy" id="1033846"/>
    <lineage>
        <taxon>Bacteria</taxon>
        <taxon>Pseudomonadati</taxon>
        <taxon>Pseudomonadota</taxon>
        <taxon>Gammaproteobacteria</taxon>
        <taxon>Pseudomonadales</taxon>
        <taxon>Marinobacteraceae</taxon>
        <taxon>Marinobacter</taxon>
    </lineage>
</organism>